<reference evidence="4 5" key="1">
    <citation type="submission" date="2024-06" db="EMBL/GenBank/DDBJ databases">
        <title>The Natural Products Discovery Center: Release of the First 8490 Sequenced Strains for Exploring Actinobacteria Biosynthetic Diversity.</title>
        <authorList>
            <person name="Kalkreuter E."/>
            <person name="Kautsar S.A."/>
            <person name="Yang D."/>
            <person name="Bader C.D."/>
            <person name="Teijaro C.N."/>
            <person name="Fluegel L."/>
            <person name="Davis C.M."/>
            <person name="Simpson J.R."/>
            <person name="Lauterbach L."/>
            <person name="Steele A.D."/>
            <person name="Gui C."/>
            <person name="Meng S."/>
            <person name="Li G."/>
            <person name="Viehrig K."/>
            <person name="Ye F."/>
            <person name="Su P."/>
            <person name="Kiefer A.F."/>
            <person name="Nichols A."/>
            <person name="Cepeda A.J."/>
            <person name="Yan W."/>
            <person name="Fan B."/>
            <person name="Jiang Y."/>
            <person name="Adhikari A."/>
            <person name="Zheng C.-J."/>
            <person name="Schuster L."/>
            <person name="Cowan T.M."/>
            <person name="Smanski M.J."/>
            <person name="Chevrette M.G."/>
            <person name="De Carvalho L.P.S."/>
            <person name="Shen B."/>
        </authorList>
    </citation>
    <scope>NUCLEOTIDE SEQUENCE [LARGE SCALE GENOMIC DNA]</scope>
    <source>
        <strain evidence="4 5">NPDC019708</strain>
    </source>
</reference>
<accession>A0ABV2WNN1</accession>
<dbReference type="EMBL" id="JBEYBF010000006">
    <property type="protein sequence ID" value="MEU1952503.1"/>
    <property type="molecule type" value="Genomic_DNA"/>
</dbReference>
<gene>
    <name evidence="4" type="ORF">ABZ510_11625</name>
</gene>
<evidence type="ECO:0000313" key="5">
    <source>
        <dbReference type="Proteomes" id="UP001550628"/>
    </source>
</evidence>
<dbReference type="PANTHER" id="PTHR48228">
    <property type="entry name" value="SUCCINYL-COA--D-CITRAMALATE COA-TRANSFERASE"/>
    <property type="match status" value="1"/>
</dbReference>
<organism evidence="4 5">
    <name type="scientific">Nocardia rhamnosiphila</name>
    <dbReference type="NCBI Taxonomy" id="426716"/>
    <lineage>
        <taxon>Bacteria</taxon>
        <taxon>Bacillati</taxon>
        <taxon>Actinomycetota</taxon>
        <taxon>Actinomycetes</taxon>
        <taxon>Mycobacteriales</taxon>
        <taxon>Nocardiaceae</taxon>
        <taxon>Nocardia</taxon>
    </lineage>
</organism>
<evidence type="ECO:0000256" key="3">
    <source>
        <dbReference type="SAM" id="MobiDB-lite"/>
    </source>
</evidence>
<dbReference type="InterPro" id="IPR003673">
    <property type="entry name" value="CoA-Trfase_fam_III"/>
</dbReference>
<feature type="compositionally biased region" description="Basic and acidic residues" evidence="3">
    <location>
        <begin position="390"/>
        <end position="400"/>
    </location>
</feature>
<dbReference type="InterPro" id="IPR023606">
    <property type="entry name" value="CoA-Trfase_III_dom_1_sf"/>
</dbReference>
<protein>
    <submittedName>
        <fullName evidence="4">CoA transferase</fullName>
        <ecNumber evidence="4">2.8.3.-</ecNumber>
    </submittedName>
</protein>
<dbReference type="Gene3D" id="3.30.1540.10">
    <property type="entry name" value="formyl-coa transferase, domain 3"/>
    <property type="match status" value="2"/>
</dbReference>
<dbReference type="InterPro" id="IPR044855">
    <property type="entry name" value="CoA-Trfase_III_dom3_sf"/>
</dbReference>
<dbReference type="Gene3D" id="3.40.50.10540">
    <property type="entry name" value="Crotonobetainyl-coa:carnitine coa-transferase, domain 1"/>
    <property type="match status" value="2"/>
</dbReference>
<feature type="region of interest" description="Disordered" evidence="3">
    <location>
        <begin position="361"/>
        <end position="417"/>
    </location>
</feature>
<sequence>MILPLHGVRVLDLTDGLGESCGRYLADLGAEVIRVEQPGGSYSRSAEPVVDGVSIPFALRNANKRAVTADLTTEAGRERLRELAATADILVESQPPGRLTGLGVGADEIRSGAPGLVWVSISGFGQDGPYRHWQATEPVLYALSGVLSRSGAPGAEPLLPPAGLIEETVGVHAAWAALLAYHRRLDTGQGDTVDLSAFETIVHGFDPGFGTQGSAAAGRSEDFPRGRPDAANFYPVFPCRDGQVRICMLAKRQWRGMFEWLGSPTEFADPRYDTIPARFAAAGTLHPLIEKLFAGYTQAELVAEGARRGVPVGGVHTLTEVLETEHFAESGALADTEIGAGLRARVPSGYVSFDGRRAGFRTPAPELGEHDTAEPVRERAGGPDSVITGHRPEDPARTGEARLGVDSADTGADRRVPAPTAADATAPLAGLRVLDLGVIVFGAELSRQFADYGADVIKIENANFPDGLRQSRRGSALAASVAWGHRNKRSLGLDLRSSAGLEVFRRLAAGADVVLANFKPGTLASMGLSYDVLAELNPRLVVSESSAFGSTGPWRARLGYGPLVRASCGVSALWRYPDDAELLCDGQTVYPDHIAAQVTAVAVLATLIGRRRTGRGTHIEVAQADTALVHLGTQLVTEALRPGTVTAPGNADPYAAPSGVYACAGDDEWCVVTVRDDHQWAALCEVLDRPDLSSDPRFSTAAHRIANRPELDRIVATWLRDRDPQEAAAELQAAGVPAGAMLRLPQLLTDPQLTARATYTRVEHDRLPMTLPAAARAAVFTGIADPPTRQAPLAGEHTREVCLELGMDSTEIDALIAAGVLQPSAPSTASIREPATG</sequence>
<dbReference type="GO" id="GO:0016740">
    <property type="term" value="F:transferase activity"/>
    <property type="evidence" value="ECO:0007669"/>
    <property type="project" value="UniProtKB-KW"/>
</dbReference>
<dbReference type="RefSeq" id="WP_356955920.1">
    <property type="nucleotide sequence ID" value="NZ_JBEYBD010000004.1"/>
</dbReference>
<dbReference type="PANTHER" id="PTHR48228:SF6">
    <property type="entry name" value="L-CARNITINE COA-TRANSFERASE"/>
    <property type="match status" value="1"/>
</dbReference>
<dbReference type="Proteomes" id="UP001550628">
    <property type="component" value="Unassembled WGS sequence"/>
</dbReference>
<keyword evidence="2 4" id="KW-0808">Transferase</keyword>
<evidence type="ECO:0000256" key="1">
    <source>
        <dbReference type="ARBA" id="ARBA00008383"/>
    </source>
</evidence>
<dbReference type="EC" id="2.8.3.-" evidence="4"/>
<comment type="caution">
    <text evidence="4">The sequence shown here is derived from an EMBL/GenBank/DDBJ whole genome shotgun (WGS) entry which is preliminary data.</text>
</comment>
<dbReference type="SUPFAM" id="SSF89796">
    <property type="entry name" value="CoA-transferase family III (CaiB/BaiF)"/>
    <property type="match status" value="2"/>
</dbReference>
<evidence type="ECO:0000313" key="4">
    <source>
        <dbReference type="EMBL" id="MEU1952503.1"/>
    </source>
</evidence>
<proteinExistence type="inferred from homology"/>
<name>A0ABV2WNN1_9NOCA</name>
<dbReference type="InterPro" id="IPR050509">
    <property type="entry name" value="CoA-transferase_III"/>
</dbReference>
<keyword evidence="5" id="KW-1185">Reference proteome</keyword>
<evidence type="ECO:0000256" key="2">
    <source>
        <dbReference type="ARBA" id="ARBA00022679"/>
    </source>
</evidence>
<comment type="similarity">
    <text evidence="1">Belongs to the CoA-transferase III family.</text>
</comment>
<feature type="compositionally biased region" description="Basic and acidic residues" evidence="3">
    <location>
        <begin position="367"/>
        <end position="381"/>
    </location>
</feature>
<dbReference type="Pfam" id="PF02515">
    <property type="entry name" value="CoA_transf_3"/>
    <property type="match status" value="2"/>
</dbReference>